<feature type="region of interest" description="Disordered" evidence="1">
    <location>
        <begin position="44"/>
        <end position="92"/>
    </location>
</feature>
<evidence type="ECO:0000313" key="5">
    <source>
        <dbReference type="Proteomes" id="UP001500124"/>
    </source>
</evidence>
<name>A0ABP9L6Z9_9ACTN</name>
<feature type="chain" id="PRO_5045080646" description="LPXTG cell wall anchor domain-containing protein" evidence="3">
    <location>
        <begin position="25"/>
        <end position="253"/>
    </location>
</feature>
<feature type="signal peptide" evidence="3">
    <location>
        <begin position="1"/>
        <end position="24"/>
    </location>
</feature>
<feature type="compositionally biased region" description="Low complexity" evidence="1">
    <location>
        <begin position="44"/>
        <end position="80"/>
    </location>
</feature>
<gene>
    <name evidence="4" type="ORF">GCM10023336_55210</name>
</gene>
<keyword evidence="5" id="KW-1185">Reference proteome</keyword>
<protein>
    <recommendedName>
        <fullName evidence="6">LPXTG cell wall anchor domain-containing protein</fullName>
    </recommendedName>
</protein>
<comment type="caution">
    <text evidence="4">The sequence shown here is derived from an EMBL/GenBank/DDBJ whole genome shotgun (WGS) entry which is preliminary data.</text>
</comment>
<evidence type="ECO:0000256" key="3">
    <source>
        <dbReference type="SAM" id="SignalP"/>
    </source>
</evidence>
<evidence type="ECO:0000313" key="4">
    <source>
        <dbReference type="EMBL" id="GAA5070219.1"/>
    </source>
</evidence>
<organism evidence="4 5">
    <name type="scientific">Streptomyces similanensis</name>
    <dbReference type="NCBI Taxonomy" id="1274988"/>
    <lineage>
        <taxon>Bacteria</taxon>
        <taxon>Bacillati</taxon>
        <taxon>Actinomycetota</taxon>
        <taxon>Actinomycetes</taxon>
        <taxon>Kitasatosporales</taxon>
        <taxon>Streptomycetaceae</taxon>
        <taxon>Streptomyces</taxon>
    </lineage>
</organism>
<sequence length="253" mass="24119">MLRAAVGSAAVTGAVLASAVTALADSTPEPAASAAVTASAAPTASASTTAPATAAPTETATGPATATASATPSPSRSTPSNDRGGAGQGPVTPVRCVVTVKQNIGAGTMALMTISPSGPSVLFQGSGEDKLIPGLSLSRTHPKLPASAGIVAEILDPNSASPRLLTKTQGGGQPAAVAAFPKLPKGCSFTYRTSGSGSGQTTVVPKGGVAAGYEAPAGHGDTLLAVGGATAALGAAGVAFVALRRKAAATPTR</sequence>
<keyword evidence="2" id="KW-1133">Transmembrane helix</keyword>
<evidence type="ECO:0000256" key="2">
    <source>
        <dbReference type="SAM" id="Phobius"/>
    </source>
</evidence>
<evidence type="ECO:0008006" key="6">
    <source>
        <dbReference type="Google" id="ProtNLM"/>
    </source>
</evidence>
<accession>A0ABP9L6Z9</accession>
<evidence type="ECO:0000256" key="1">
    <source>
        <dbReference type="SAM" id="MobiDB-lite"/>
    </source>
</evidence>
<keyword evidence="2" id="KW-0812">Transmembrane</keyword>
<proteinExistence type="predicted"/>
<feature type="transmembrane region" description="Helical" evidence="2">
    <location>
        <begin position="223"/>
        <end position="243"/>
    </location>
</feature>
<reference evidence="5" key="1">
    <citation type="journal article" date="2019" name="Int. J. Syst. Evol. Microbiol.">
        <title>The Global Catalogue of Microorganisms (GCM) 10K type strain sequencing project: providing services to taxonomists for standard genome sequencing and annotation.</title>
        <authorList>
            <consortium name="The Broad Institute Genomics Platform"/>
            <consortium name="The Broad Institute Genome Sequencing Center for Infectious Disease"/>
            <person name="Wu L."/>
            <person name="Ma J."/>
        </authorList>
    </citation>
    <scope>NUCLEOTIDE SEQUENCE [LARGE SCALE GENOMIC DNA]</scope>
    <source>
        <strain evidence="5">JCM 18410</strain>
    </source>
</reference>
<dbReference type="EMBL" id="BAABKC010000086">
    <property type="protein sequence ID" value="GAA5070219.1"/>
    <property type="molecule type" value="Genomic_DNA"/>
</dbReference>
<keyword evidence="3" id="KW-0732">Signal</keyword>
<dbReference type="Proteomes" id="UP001500124">
    <property type="component" value="Unassembled WGS sequence"/>
</dbReference>
<keyword evidence="2" id="KW-0472">Membrane</keyword>